<dbReference type="Proteomes" id="UP000053676">
    <property type="component" value="Unassembled WGS sequence"/>
</dbReference>
<dbReference type="OrthoDB" id="5844422at2759"/>
<name>W2SVV9_NECAM</name>
<reference evidence="2" key="1">
    <citation type="journal article" date="2014" name="Nat. Genet.">
        <title>Genome of the human hookworm Necator americanus.</title>
        <authorList>
            <person name="Tang Y.T."/>
            <person name="Gao X."/>
            <person name="Rosa B.A."/>
            <person name="Abubucker S."/>
            <person name="Hallsworth-Pepin K."/>
            <person name="Martin J."/>
            <person name="Tyagi R."/>
            <person name="Heizer E."/>
            <person name="Zhang X."/>
            <person name="Bhonagiri-Palsikar V."/>
            <person name="Minx P."/>
            <person name="Warren W.C."/>
            <person name="Wang Q."/>
            <person name="Zhan B."/>
            <person name="Hotez P.J."/>
            <person name="Sternberg P.W."/>
            <person name="Dougall A."/>
            <person name="Gaze S.T."/>
            <person name="Mulvenna J."/>
            <person name="Sotillo J."/>
            <person name="Ranganathan S."/>
            <person name="Rabelo E.M."/>
            <person name="Wilson R.K."/>
            <person name="Felgner P.L."/>
            <person name="Bethony J."/>
            <person name="Hawdon J.M."/>
            <person name="Gasser R.B."/>
            <person name="Loukas A."/>
            <person name="Mitreva M."/>
        </authorList>
    </citation>
    <scope>NUCLEOTIDE SEQUENCE [LARGE SCALE GENOMIC DNA]</scope>
</reference>
<keyword evidence="2" id="KW-1185">Reference proteome</keyword>
<proteinExistence type="predicted"/>
<evidence type="ECO:0000313" key="2">
    <source>
        <dbReference type="Proteomes" id="UP000053676"/>
    </source>
</evidence>
<dbReference type="KEGG" id="nai:NECAME_18588"/>
<evidence type="ECO:0000313" key="1">
    <source>
        <dbReference type="EMBL" id="ETN72961.1"/>
    </source>
</evidence>
<accession>W2SVV9</accession>
<dbReference type="AlphaFoldDB" id="W2SVV9"/>
<protein>
    <submittedName>
        <fullName evidence="1">Uncharacterized protein</fullName>
    </submittedName>
</protein>
<organism evidence="1 2">
    <name type="scientific">Necator americanus</name>
    <name type="common">Human hookworm</name>
    <dbReference type="NCBI Taxonomy" id="51031"/>
    <lineage>
        <taxon>Eukaryota</taxon>
        <taxon>Metazoa</taxon>
        <taxon>Ecdysozoa</taxon>
        <taxon>Nematoda</taxon>
        <taxon>Chromadorea</taxon>
        <taxon>Rhabditida</taxon>
        <taxon>Rhabditina</taxon>
        <taxon>Rhabditomorpha</taxon>
        <taxon>Strongyloidea</taxon>
        <taxon>Ancylostomatidae</taxon>
        <taxon>Bunostominae</taxon>
        <taxon>Necator</taxon>
    </lineage>
</organism>
<sequence length="67" mass="7523">MRCGSMEALNLPSEESARRAFETAARGGGGVNRKDGINDMQWGLGELEWQAWMRTLDEMVGFFLPFP</sequence>
<dbReference type="STRING" id="51031.W2SVV9"/>
<dbReference type="EMBL" id="KI662315">
    <property type="protein sequence ID" value="ETN72961.1"/>
    <property type="molecule type" value="Genomic_DNA"/>
</dbReference>
<gene>
    <name evidence="1" type="ORF">NECAME_18588</name>
</gene>